<dbReference type="GO" id="GO:0006355">
    <property type="term" value="P:regulation of DNA-templated transcription"/>
    <property type="evidence" value="ECO:0007669"/>
    <property type="project" value="InterPro"/>
</dbReference>
<dbReference type="PANTHER" id="PTHR45566">
    <property type="entry name" value="HTH-TYPE TRANSCRIPTIONAL REGULATOR YHJB-RELATED"/>
    <property type="match status" value="1"/>
</dbReference>
<dbReference type="CDD" id="cd17535">
    <property type="entry name" value="REC_NarL-like"/>
    <property type="match status" value="1"/>
</dbReference>
<dbReference type="Pfam" id="PF00196">
    <property type="entry name" value="GerE"/>
    <property type="match status" value="1"/>
</dbReference>
<evidence type="ECO:0000259" key="5">
    <source>
        <dbReference type="PROSITE" id="PS50110"/>
    </source>
</evidence>
<evidence type="ECO:0000256" key="1">
    <source>
        <dbReference type="ARBA" id="ARBA00022553"/>
    </source>
</evidence>
<dbReference type="InterPro" id="IPR011006">
    <property type="entry name" value="CheY-like_superfamily"/>
</dbReference>
<dbReference type="InterPro" id="IPR000792">
    <property type="entry name" value="Tscrpt_reg_LuxR_C"/>
</dbReference>
<evidence type="ECO:0000259" key="4">
    <source>
        <dbReference type="PROSITE" id="PS50043"/>
    </source>
</evidence>
<dbReference type="SUPFAM" id="SSF52172">
    <property type="entry name" value="CheY-like"/>
    <property type="match status" value="1"/>
</dbReference>
<comment type="caution">
    <text evidence="6">The sequence shown here is derived from an EMBL/GenBank/DDBJ whole genome shotgun (WGS) entry which is preliminary data.</text>
</comment>
<evidence type="ECO:0000313" key="6">
    <source>
        <dbReference type="EMBL" id="GIE95560.1"/>
    </source>
</evidence>
<dbReference type="CDD" id="cd06170">
    <property type="entry name" value="LuxR_C_like"/>
    <property type="match status" value="1"/>
</dbReference>
<dbReference type="InterPro" id="IPR058245">
    <property type="entry name" value="NreC/VraR/RcsB-like_REC"/>
</dbReference>
<dbReference type="Gene3D" id="3.40.50.2300">
    <property type="match status" value="1"/>
</dbReference>
<dbReference type="PROSITE" id="PS50110">
    <property type="entry name" value="RESPONSE_REGULATORY"/>
    <property type="match status" value="1"/>
</dbReference>
<dbReference type="Pfam" id="PF00072">
    <property type="entry name" value="Response_reg"/>
    <property type="match status" value="1"/>
</dbReference>
<accession>A0A919JXZ1</accession>
<dbReference type="AlphaFoldDB" id="A0A919JXZ1"/>
<name>A0A919JXZ1_9ACTN</name>
<keyword evidence="7" id="KW-1185">Reference proteome</keyword>
<dbReference type="InterPro" id="IPR051015">
    <property type="entry name" value="EvgA-like"/>
</dbReference>
<dbReference type="InterPro" id="IPR016032">
    <property type="entry name" value="Sig_transdc_resp-reg_C-effctor"/>
</dbReference>
<dbReference type="SUPFAM" id="SSF46894">
    <property type="entry name" value="C-terminal effector domain of the bipartite response regulators"/>
    <property type="match status" value="1"/>
</dbReference>
<gene>
    <name evidence="6" type="ORF">Ari01nite_30250</name>
</gene>
<feature type="modified residue" description="4-aspartylphosphate" evidence="3">
    <location>
        <position position="52"/>
    </location>
</feature>
<keyword evidence="1 3" id="KW-0597">Phosphoprotein</keyword>
<dbReference type="InterPro" id="IPR001789">
    <property type="entry name" value="Sig_transdc_resp-reg_receiver"/>
</dbReference>
<dbReference type="EMBL" id="BOMV01000034">
    <property type="protein sequence ID" value="GIE95560.1"/>
    <property type="molecule type" value="Genomic_DNA"/>
</dbReference>
<dbReference type="Gene3D" id="1.10.10.10">
    <property type="entry name" value="Winged helix-like DNA-binding domain superfamily/Winged helix DNA-binding domain"/>
    <property type="match status" value="1"/>
</dbReference>
<dbReference type="PANTHER" id="PTHR45566:SF2">
    <property type="entry name" value="NARL SUBFAMILY"/>
    <property type="match status" value="1"/>
</dbReference>
<dbReference type="PROSITE" id="PS50043">
    <property type="entry name" value="HTH_LUXR_2"/>
    <property type="match status" value="1"/>
</dbReference>
<dbReference type="SMART" id="SM00448">
    <property type="entry name" value="REC"/>
    <property type="match status" value="1"/>
</dbReference>
<dbReference type="GO" id="GO:0000160">
    <property type="term" value="P:phosphorelay signal transduction system"/>
    <property type="evidence" value="ECO:0007669"/>
    <property type="project" value="InterPro"/>
</dbReference>
<protein>
    <submittedName>
        <fullName evidence="6">DNA-binding response regulator</fullName>
    </submittedName>
</protein>
<reference evidence="6" key="1">
    <citation type="submission" date="2021-01" db="EMBL/GenBank/DDBJ databases">
        <title>Whole genome shotgun sequence of Actinoplanes rishiriensis NBRC 108556.</title>
        <authorList>
            <person name="Komaki H."/>
            <person name="Tamura T."/>
        </authorList>
    </citation>
    <scope>NUCLEOTIDE SEQUENCE</scope>
    <source>
        <strain evidence="6">NBRC 108556</strain>
    </source>
</reference>
<dbReference type="PRINTS" id="PR00038">
    <property type="entry name" value="HTHLUXR"/>
</dbReference>
<evidence type="ECO:0000256" key="3">
    <source>
        <dbReference type="PROSITE-ProRule" id="PRU00169"/>
    </source>
</evidence>
<proteinExistence type="predicted"/>
<evidence type="ECO:0000256" key="2">
    <source>
        <dbReference type="ARBA" id="ARBA00023125"/>
    </source>
</evidence>
<keyword evidence="2 6" id="KW-0238">DNA-binding</keyword>
<dbReference type="GO" id="GO:0003677">
    <property type="term" value="F:DNA binding"/>
    <property type="evidence" value="ECO:0007669"/>
    <property type="project" value="UniProtKB-KW"/>
</dbReference>
<organism evidence="6 7">
    <name type="scientific">Paractinoplanes rishiriensis</name>
    <dbReference type="NCBI Taxonomy" id="1050105"/>
    <lineage>
        <taxon>Bacteria</taxon>
        <taxon>Bacillati</taxon>
        <taxon>Actinomycetota</taxon>
        <taxon>Actinomycetes</taxon>
        <taxon>Micromonosporales</taxon>
        <taxon>Micromonosporaceae</taxon>
        <taxon>Paractinoplanes</taxon>
    </lineage>
</organism>
<dbReference type="RefSeq" id="WP_203781859.1">
    <property type="nucleotide sequence ID" value="NZ_BOMV01000034.1"/>
</dbReference>
<sequence>MRVFLVEDSGLFRQVLAEALRIHGVDVVDQYQDAQQIVADVASLRPDAVILDIRLPPTFTDEGIRAAAALRRASPDLPILILSALSDPSLLERLLDIGTSGVGYLLKDRVEDVDGLVTALRRLADGDTVVDPTVIRSLVGRARPASPLTLREKEILRLVAEGYSNQGIAARIALSQKTVEKHILGIFEKLGLPREVDRNRRVLAVLEYVRER</sequence>
<dbReference type="InterPro" id="IPR036388">
    <property type="entry name" value="WH-like_DNA-bd_sf"/>
</dbReference>
<evidence type="ECO:0000313" key="7">
    <source>
        <dbReference type="Proteomes" id="UP000636960"/>
    </source>
</evidence>
<feature type="domain" description="Response regulatory" evidence="5">
    <location>
        <begin position="2"/>
        <end position="122"/>
    </location>
</feature>
<feature type="domain" description="HTH luxR-type" evidence="4">
    <location>
        <begin position="141"/>
        <end position="206"/>
    </location>
</feature>
<dbReference type="Proteomes" id="UP000636960">
    <property type="component" value="Unassembled WGS sequence"/>
</dbReference>
<dbReference type="SMART" id="SM00421">
    <property type="entry name" value="HTH_LUXR"/>
    <property type="match status" value="1"/>
</dbReference>